<keyword evidence="2" id="KW-0732">Signal</keyword>
<reference evidence="4 5" key="1">
    <citation type="submission" date="2017-08" db="EMBL/GenBank/DDBJ databases">
        <title>Substantial Increase in Enzyme Production by Combined Drug-Resistance Mutations in Paenibacillus agaridevorans.</title>
        <authorList>
            <person name="Tanaka Y."/>
            <person name="Funane K."/>
            <person name="Hosaka T."/>
            <person name="Shiwa Y."/>
            <person name="Fujita N."/>
            <person name="Miyazaki T."/>
            <person name="Yoshikawa H."/>
            <person name="Murakami K."/>
            <person name="Kasahara K."/>
            <person name="Inaoka T."/>
            <person name="Hiraga Y."/>
            <person name="Ochi K."/>
        </authorList>
    </citation>
    <scope>NUCLEOTIDE SEQUENCE [LARGE SCALE GENOMIC DNA]</scope>
    <source>
        <strain evidence="4 5">T-3040</strain>
    </source>
</reference>
<dbReference type="AlphaFoldDB" id="A0A2R5EZ43"/>
<dbReference type="RefSeq" id="WP_108996137.1">
    <property type="nucleotide sequence ID" value="NZ_BDQX01000458.1"/>
</dbReference>
<proteinExistence type="predicted"/>
<comment type="caution">
    <text evidence="4">The sequence shown here is derived from an EMBL/GenBank/DDBJ whole genome shotgun (WGS) entry which is preliminary data.</text>
</comment>
<dbReference type="Pfam" id="PF10646">
    <property type="entry name" value="Germane"/>
    <property type="match status" value="1"/>
</dbReference>
<evidence type="ECO:0000313" key="4">
    <source>
        <dbReference type="EMBL" id="GBG11972.1"/>
    </source>
</evidence>
<feature type="chain" id="PRO_5039408309" description="GerMN domain-containing protein" evidence="2">
    <location>
        <begin position="21"/>
        <end position="188"/>
    </location>
</feature>
<evidence type="ECO:0000256" key="1">
    <source>
        <dbReference type="SAM" id="MobiDB-lite"/>
    </source>
</evidence>
<feature type="region of interest" description="Disordered" evidence="1">
    <location>
        <begin position="33"/>
        <end position="57"/>
    </location>
</feature>
<sequence length="188" mass="20161">MKAGKLRVILGVAACTLLLAGCGVNEPGNVAGGSVVSPSPSGAPSESPLPTASPAPTPELLSQEVSVYLTDEQLLEMIERKVTIEFGSEEELLNKTIEALQENEEPNQSLWNGIEILSATLNEGIATIDIKIPDESRLGAPGEMMLIDSLKKTLFQFEFIDGIQLLVQGEQVESLMGHVDLEHPLKKD</sequence>
<gene>
    <name evidence="4" type="ORF">PAT3040_06831</name>
</gene>
<feature type="domain" description="GerMN" evidence="3">
    <location>
        <begin position="67"/>
        <end position="173"/>
    </location>
</feature>
<keyword evidence="5" id="KW-1185">Reference proteome</keyword>
<feature type="compositionally biased region" description="Low complexity" evidence="1">
    <location>
        <begin position="33"/>
        <end position="50"/>
    </location>
</feature>
<name>A0A2R5EZ43_9BACL</name>
<evidence type="ECO:0000259" key="3">
    <source>
        <dbReference type="Pfam" id="PF10646"/>
    </source>
</evidence>
<dbReference type="PROSITE" id="PS51257">
    <property type="entry name" value="PROKAR_LIPOPROTEIN"/>
    <property type="match status" value="1"/>
</dbReference>
<evidence type="ECO:0000313" key="5">
    <source>
        <dbReference type="Proteomes" id="UP000245202"/>
    </source>
</evidence>
<evidence type="ECO:0000256" key="2">
    <source>
        <dbReference type="SAM" id="SignalP"/>
    </source>
</evidence>
<accession>A0A2R5EZ43</accession>
<organism evidence="4 5">
    <name type="scientific">Paenibacillus agaridevorans</name>
    <dbReference type="NCBI Taxonomy" id="171404"/>
    <lineage>
        <taxon>Bacteria</taxon>
        <taxon>Bacillati</taxon>
        <taxon>Bacillota</taxon>
        <taxon>Bacilli</taxon>
        <taxon>Bacillales</taxon>
        <taxon>Paenibacillaceae</taxon>
        <taxon>Paenibacillus</taxon>
    </lineage>
</organism>
<protein>
    <recommendedName>
        <fullName evidence="3">GerMN domain-containing protein</fullName>
    </recommendedName>
</protein>
<feature type="signal peptide" evidence="2">
    <location>
        <begin position="1"/>
        <end position="20"/>
    </location>
</feature>
<dbReference type="InterPro" id="IPR019606">
    <property type="entry name" value="GerMN"/>
</dbReference>
<dbReference type="EMBL" id="BDQX01000458">
    <property type="protein sequence ID" value="GBG11972.1"/>
    <property type="molecule type" value="Genomic_DNA"/>
</dbReference>
<dbReference type="Proteomes" id="UP000245202">
    <property type="component" value="Unassembled WGS sequence"/>
</dbReference>